<dbReference type="OrthoDB" id="5357220at2759"/>
<dbReference type="Proteomes" id="UP000030108">
    <property type="component" value="Unassembled WGS sequence"/>
</dbReference>
<dbReference type="PANTHER" id="PTHR34065:SF1">
    <property type="entry name" value="CELL DIVISION CONTROL PROTEIN 14"/>
    <property type="match status" value="1"/>
</dbReference>
<sequence length="491" mass="53896">MELVDVLDDLSFRSSRATQLAALEHIQSLLAVVCVRPHDPLQRPRFLQQQNDFETNIVSRIISSGILSASTVSRIVDETRAKASTSSPVADITALALSALQGMALIHARSKTYLGRRLGIQTLLDLLTALRHASVNPDDPDTTVTSGIDSSDSKLAVLLSPLACSVIDTLLCLLVDSPLALRVFEECNGLEVIVRTLKKVIGQSVRMKCLEFLYFYLQDEDVLAVTGGPAINLPAGLAKLGSSLAQPTPKPARTSKPSASKPQVSSPTSGHALQTPRRPKTKPAPTTETRPRRLPLERTASGDSTHSALSTRSDATDALEPSRINGRDSEMRSVSRSSTYSAASTASHMTDSSRTKSREPEREPKRLFPRLSVMPSYRIRHPPFLPPPPTRLSTTTHIHQTNTSASVLTRLAGLDHQHPTVQSRNVLFLFPSRRIKQGGSICKRRRNLDEGLERKRRVSRFGCRRLRVPRREVIELLGRTHCYPTAGSSLC</sequence>
<dbReference type="AlphaFoldDB" id="X8JFA4"/>
<dbReference type="InterPro" id="IPR012535">
    <property type="entry name" value="Cell_div_Cdc14"/>
</dbReference>
<feature type="compositionally biased region" description="Polar residues" evidence="1">
    <location>
        <begin position="255"/>
        <end position="272"/>
    </location>
</feature>
<feature type="compositionally biased region" description="Low complexity" evidence="1">
    <location>
        <begin position="334"/>
        <end position="347"/>
    </location>
</feature>
<dbReference type="EMBL" id="JATN01000318">
    <property type="protein sequence ID" value="EUC62344.1"/>
    <property type="molecule type" value="Genomic_DNA"/>
</dbReference>
<evidence type="ECO:0000256" key="1">
    <source>
        <dbReference type="SAM" id="MobiDB-lite"/>
    </source>
</evidence>
<feature type="region of interest" description="Disordered" evidence="1">
    <location>
        <begin position="242"/>
        <end position="366"/>
    </location>
</feature>
<dbReference type="GO" id="GO:0051301">
    <property type="term" value="P:cell division"/>
    <property type="evidence" value="ECO:0007669"/>
    <property type="project" value="UniProtKB-KW"/>
</dbReference>
<keyword evidence="2" id="KW-0132">Cell division</keyword>
<evidence type="ECO:0000313" key="2">
    <source>
        <dbReference type="EMBL" id="EUC62344.1"/>
    </source>
</evidence>
<comment type="caution">
    <text evidence="2">The sequence shown here is derived from an EMBL/GenBank/DDBJ whole genome shotgun (WGS) entry which is preliminary data.</text>
</comment>
<keyword evidence="2" id="KW-0131">Cell cycle</keyword>
<organism evidence="2 3">
    <name type="scientific">Rhizoctonia solani AG-3 Rhs1AP</name>
    <dbReference type="NCBI Taxonomy" id="1086054"/>
    <lineage>
        <taxon>Eukaryota</taxon>
        <taxon>Fungi</taxon>
        <taxon>Dikarya</taxon>
        <taxon>Basidiomycota</taxon>
        <taxon>Agaricomycotina</taxon>
        <taxon>Agaricomycetes</taxon>
        <taxon>Cantharellales</taxon>
        <taxon>Ceratobasidiaceae</taxon>
        <taxon>Rhizoctonia</taxon>
    </lineage>
</organism>
<reference evidence="3" key="1">
    <citation type="journal article" date="2014" name="Genome Announc.">
        <title>Draft genome sequence of the plant-pathogenic soil fungus Rhizoctonia solani anastomosis group 3 strain Rhs1AP.</title>
        <authorList>
            <person name="Cubeta M.A."/>
            <person name="Thomas E."/>
            <person name="Dean R.A."/>
            <person name="Jabaji S."/>
            <person name="Neate S.M."/>
            <person name="Tavantzis S."/>
            <person name="Toda T."/>
            <person name="Vilgalys R."/>
            <person name="Bharathan N."/>
            <person name="Fedorova-Abrams N."/>
            <person name="Pakala S.B."/>
            <person name="Pakala S.M."/>
            <person name="Zafar N."/>
            <person name="Joardar V."/>
            <person name="Losada L."/>
            <person name="Nierman W.C."/>
        </authorList>
    </citation>
    <scope>NUCLEOTIDE SEQUENCE [LARGE SCALE GENOMIC DNA]</scope>
    <source>
        <strain evidence="3">AG-3</strain>
    </source>
</reference>
<proteinExistence type="predicted"/>
<evidence type="ECO:0000313" key="3">
    <source>
        <dbReference type="Proteomes" id="UP000030108"/>
    </source>
</evidence>
<accession>X8JFA4</accession>
<dbReference type="PANTHER" id="PTHR34065">
    <property type="entry name" value="CELL DIVISION CONTROL PROTEIN 14"/>
    <property type="match status" value="1"/>
</dbReference>
<dbReference type="Pfam" id="PF08045">
    <property type="entry name" value="CDC14"/>
    <property type="match status" value="2"/>
</dbReference>
<protein>
    <submittedName>
        <fullName evidence="2">Cell division control protein</fullName>
    </submittedName>
</protein>
<feature type="compositionally biased region" description="Basic and acidic residues" evidence="1">
    <location>
        <begin position="351"/>
        <end position="366"/>
    </location>
</feature>
<name>X8JFA4_9AGAM</name>
<gene>
    <name evidence="2" type="ORF">RSOL_417370</name>
</gene>
<feature type="compositionally biased region" description="Polar residues" evidence="1">
    <location>
        <begin position="301"/>
        <end position="313"/>
    </location>
</feature>